<gene>
    <name evidence="1" type="ORF">KXQ929_LOCUS11022</name>
</gene>
<dbReference type="EMBL" id="CAJOBB010000534">
    <property type="protein sequence ID" value="CAF3700711.1"/>
    <property type="molecule type" value="Genomic_DNA"/>
</dbReference>
<comment type="caution">
    <text evidence="1">The sequence shown here is derived from an EMBL/GenBank/DDBJ whole genome shotgun (WGS) entry which is preliminary data.</text>
</comment>
<organism evidence="1 2">
    <name type="scientific">Adineta steineri</name>
    <dbReference type="NCBI Taxonomy" id="433720"/>
    <lineage>
        <taxon>Eukaryota</taxon>
        <taxon>Metazoa</taxon>
        <taxon>Spiralia</taxon>
        <taxon>Gnathifera</taxon>
        <taxon>Rotifera</taxon>
        <taxon>Eurotatoria</taxon>
        <taxon>Bdelloidea</taxon>
        <taxon>Adinetida</taxon>
        <taxon>Adinetidae</taxon>
        <taxon>Adineta</taxon>
    </lineage>
</organism>
<evidence type="ECO:0000313" key="2">
    <source>
        <dbReference type="Proteomes" id="UP000663868"/>
    </source>
</evidence>
<evidence type="ECO:0000313" key="1">
    <source>
        <dbReference type="EMBL" id="CAF3700711.1"/>
    </source>
</evidence>
<proteinExistence type="predicted"/>
<protein>
    <submittedName>
        <fullName evidence="1">Uncharacterized protein</fullName>
    </submittedName>
</protein>
<reference evidence="1" key="1">
    <citation type="submission" date="2021-02" db="EMBL/GenBank/DDBJ databases">
        <authorList>
            <person name="Nowell W R."/>
        </authorList>
    </citation>
    <scope>NUCLEOTIDE SEQUENCE</scope>
</reference>
<dbReference type="AlphaFoldDB" id="A0A818UN48"/>
<name>A0A818UN48_9BILA</name>
<accession>A0A818UN48</accession>
<dbReference type="Proteomes" id="UP000663868">
    <property type="component" value="Unassembled WGS sequence"/>
</dbReference>
<sequence length="118" mass="13822">MVICAKKWSLEPKKWSFVPKKWSFVPKKWSNLPKKWSFVPKKWSHLPKIWSFVPQSSKQYEYQHGHLYAYQVWMVFSVGSLEGYTGDNNCWVNVVMVPNLSNSKKNGLRNGLLAFLGL</sequence>